<accession>A0A2P5BYM7</accession>
<reference evidence="2" key="1">
    <citation type="submission" date="2016-06" db="EMBL/GenBank/DDBJ databases">
        <title>Parallel loss of symbiosis genes in relatives of nitrogen-fixing non-legume Parasponia.</title>
        <authorList>
            <person name="Van Velzen R."/>
            <person name="Holmer R."/>
            <person name="Bu F."/>
            <person name="Rutten L."/>
            <person name="Van Zeijl A."/>
            <person name="Liu W."/>
            <person name="Santuari L."/>
            <person name="Cao Q."/>
            <person name="Sharma T."/>
            <person name="Shen D."/>
            <person name="Roswanjaya Y."/>
            <person name="Wardhani T."/>
            <person name="Kalhor M.S."/>
            <person name="Jansen J."/>
            <person name="Van den Hoogen J."/>
            <person name="Gungor B."/>
            <person name="Hartog M."/>
            <person name="Hontelez J."/>
            <person name="Verver J."/>
            <person name="Yang W.-C."/>
            <person name="Schijlen E."/>
            <person name="Repin R."/>
            <person name="Schilthuizen M."/>
            <person name="Schranz E."/>
            <person name="Heidstra R."/>
            <person name="Miyata K."/>
            <person name="Fedorova E."/>
            <person name="Kohlen W."/>
            <person name="Bisseling T."/>
            <person name="Smit S."/>
            <person name="Geurts R."/>
        </authorList>
    </citation>
    <scope>NUCLEOTIDE SEQUENCE [LARGE SCALE GENOMIC DNA]</scope>
    <source>
        <strain evidence="2">cv. WU1-14</strain>
    </source>
</reference>
<keyword evidence="2" id="KW-1185">Reference proteome</keyword>
<feature type="non-terminal residue" evidence="1">
    <location>
        <position position="51"/>
    </location>
</feature>
<gene>
    <name evidence="1" type="ORF">PanWU01x14_198870</name>
</gene>
<dbReference type="Proteomes" id="UP000237105">
    <property type="component" value="Unassembled WGS sequence"/>
</dbReference>
<comment type="caution">
    <text evidence="1">The sequence shown here is derived from an EMBL/GenBank/DDBJ whole genome shotgun (WGS) entry which is preliminary data.</text>
</comment>
<evidence type="ECO:0000313" key="1">
    <source>
        <dbReference type="EMBL" id="PON53890.1"/>
    </source>
</evidence>
<organism evidence="1 2">
    <name type="scientific">Parasponia andersonii</name>
    <name type="common">Sponia andersonii</name>
    <dbReference type="NCBI Taxonomy" id="3476"/>
    <lineage>
        <taxon>Eukaryota</taxon>
        <taxon>Viridiplantae</taxon>
        <taxon>Streptophyta</taxon>
        <taxon>Embryophyta</taxon>
        <taxon>Tracheophyta</taxon>
        <taxon>Spermatophyta</taxon>
        <taxon>Magnoliopsida</taxon>
        <taxon>eudicotyledons</taxon>
        <taxon>Gunneridae</taxon>
        <taxon>Pentapetalae</taxon>
        <taxon>rosids</taxon>
        <taxon>fabids</taxon>
        <taxon>Rosales</taxon>
        <taxon>Cannabaceae</taxon>
        <taxon>Parasponia</taxon>
    </lineage>
</organism>
<protein>
    <submittedName>
        <fullName evidence="1">Uncharacterized protein</fullName>
    </submittedName>
</protein>
<evidence type="ECO:0000313" key="2">
    <source>
        <dbReference type="Proteomes" id="UP000237105"/>
    </source>
</evidence>
<proteinExistence type="predicted"/>
<dbReference type="AlphaFoldDB" id="A0A2P5BYM7"/>
<name>A0A2P5BYM7_PARAD</name>
<dbReference type="EMBL" id="JXTB01000201">
    <property type="protein sequence ID" value="PON53890.1"/>
    <property type="molecule type" value="Genomic_DNA"/>
</dbReference>
<sequence length="51" mass="5696">MKIDDCEFGGLLSTKSQLRAPAGACIRHWCRPVVCFYKTNVDAALDYENGM</sequence>